<sequence>MKKRIGARVKKILSCSDTNLDARTPNLPVKIDVREEYANAFRTESYNKFWTRVQALPNRDPATRTVLSVESNTSAARLPSYRLFVENLLDPDQSIVIRILSWVHIRPSTHSLLSKYFTQTANASLLCGSLLKDIDLIRVKYRSLRATLEQIPKSEFPDPTILTKLTEFANAPNPFDRSGSTPSRVGVMQADCFKLLKQLESERERAKAKINLRNKLKHGSAMFLVALTASLTITIATHALALLVATPGLITATSLGLGSTRRLGRVAAQLDAAAKGSYILSRDLETISRLVNRVNDEMEHMHSSVKYWVERGDGGGNWLHGINGEAVVRQFNKINECRSFSNQVDDLEEHLYLCFMTINRARNLVLEQILNPPQ</sequence>
<keyword evidence="5 6" id="KW-0472">Membrane</keyword>
<organism evidence="7 8">
    <name type="scientific">Dovyalis caffra</name>
    <dbReference type="NCBI Taxonomy" id="77055"/>
    <lineage>
        <taxon>Eukaryota</taxon>
        <taxon>Viridiplantae</taxon>
        <taxon>Streptophyta</taxon>
        <taxon>Embryophyta</taxon>
        <taxon>Tracheophyta</taxon>
        <taxon>Spermatophyta</taxon>
        <taxon>Magnoliopsida</taxon>
        <taxon>eudicotyledons</taxon>
        <taxon>Gunneridae</taxon>
        <taxon>Pentapetalae</taxon>
        <taxon>rosids</taxon>
        <taxon>fabids</taxon>
        <taxon>Malpighiales</taxon>
        <taxon>Salicaceae</taxon>
        <taxon>Flacourtieae</taxon>
        <taxon>Dovyalis</taxon>
    </lineage>
</organism>
<dbReference type="AlphaFoldDB" id="A0AAV1RPF2"/>
<gene>
    <name evidence="7" type="ORF">DCAF_LOCUS12360</name>
</gene>
<dbReference type="PANTHER" id="PTHR31113">
    <property type="entry name" value="UPF0496 PROTEIN 3-RELATED"/>
    <property type="match status" value="1"/>
</dbReference>
<evidence type="ECO:0000256" key="5">
    <source>
        <dbReference type="ARBA" id="ARBA00023136"/>
    </source>
</evidence>
<dbReference type="GO" id="GO:0016020">
    <property type="term" value="C:membrane"/>
    <property type="evidence" value="ECO:0007669"/>
    <property type="project" value="UniProtKB-SubCell"/>
</dbReference>
<evidence type="ECO:0000256" key="4">
    <source>
        <dbReference type="ARBA" id="ARBA00022989"/>
    </source>
</evidence>
<evidence type="ECO:0000256" key="2">
    <source>
        <dbReference type="ARBA" id="ARBA00009074"/>
    </source>
</evidence>
<evidence type="ECO:0000313" key="8">
    <source>
        <dbReference type="Proteomes" id="UP001314170"/>
    </source>
</evidence>
<accession>A0AAV1RPF2</accession>
<reference evidence="7 8" key="1">
    <citation type="submission" date="2024-01" db="EMBL/GenBank/DDBJ databases">
        <authorList>
            <person name="Waweru B."/>
        </authorList>
    </citation>
    <scope>NUCLEOTIDE SEQUENCE [LARGE SCALE GENOMIC DNA]</scope>
</reference>
<keyword evidence="8" id="KW-1185">Reference proteome</keyword>
<comment type="similarity">
    <text evidence="2">Belongs to the UPF0496 family.</text>
</comment>
<dbReference type="EMBL" id="CAWUPB010001010">
    <property type="protein sequence ID" value="CAK7337332.1"/>
    <property type="molecule type" value="Genomic_DNA"/>
</dbReference>
<comment type="caution">
    <text evidence="7">The sequence shown here is derived from an EMBL/GenBank/DDBJ whole genome shotgun (WGS) entry which is preliminary data.</text>
</comment>
<evidence type="ECO:0000256" key="1">
    <source>
        <dbReference type="ARBA" id="ARBA00004370"/>
    </source>
</evidence>
<dbReference type="InterPro" id="IPR007749">
    <property type="entry name" value="DUF677"/>
</dbReference>
<dbReference type="Proteomes" id="UP001314170">
    <property type="component" value="Unassembled WGS sequence"/>
</dbReference>
<evidence type="ECO:0000256" key="3">
    <source>
        <dbReference type="ARBA" id="ARBA00022692"/>
    </source>
</evidence>
<proteinExistence type="inferred from homology"/>
<dbReference type="PANTHER" id="PTHR31113:SF6">
    <property type="entry name" value="UPF0496 PROTEIN 3"/>
    <property type="match status" value="1"/>
</dbReference>
<feature type="transmembrane region" description="Helical" evidence="6">
    <location>
        <begin position="221"/>
        <end position="245"/>
    </location>
</feature>
<keyword evidence="4 6" id="KW-1133">Transmembrane helix</keyword>
<evidence type="ECO:0000313" key="7">
    <source>
        <dbReference type="EMBL" id="CAK7337332.1"/>
    </source>
</evidence>
<comment type="subcellular location">
    <subcellularLocation>
        <location evidence="1">Membrane</location>
    </subcellularLocation>
</comment>
<dbReference type="Pfam" id="PF05055">
    <property type="entry name" value="DUF677"/>
    <property type="match status" value="1"/>
</dbReference>
<protein>
    <submittedName>
        <fullName evidence="7">Uncharacterized protein</fullName>
    </submittedName>
</protein>
<keyword evidence="3 6" id="KW-0812">Transmembrane</keyword>
<evidence type="ECO:0000256" key="6">
    <source>
        <dbReference type="SAM" id="Phobius"/>
    </source>
</evidence>
<name>A0AAV1RPF2_9ROSI</name>